<dbReference type="PROSITE" id="PS51832">
    <property type="entry name" value="HD_GYP"/>
    <property type="match status" value="1"/>
</dbReference>
<dbReference type="Proteomes" id="UP000214975">
    <property type="component" value="Chromosome"/>
</dbReference>
<evidence type="ECO:0000313" key="2">
    <source>
        <dbReference type="Proteomes" id="UP000214975"/>
    </source>
</evidence>
<accession>A0A223HYE3</accession>
<dbReference type="Pfam" id="PF13487">
    <property type="entry name" value="HD_5"/>
    <property type="match status" value="1"/>
</dbReference>
<dbReference type="PANTHER" id="PTHR43155">
    <property type="entry name" value="CYCLIC DI-GMP PHOSPHODIESTERASE PA4108-RELATED"/>
    <property type="match status" value="1"/>
</dbReference>
<dbReference type="RefSeq" id="WP_094397266.1">
    <property type="nucleotide sequence ID" value="NZ_CP016893.1"/>
</dbReference>
<dbReference type="Pfam" id="PF01966">
    <property type="entry name" value="HD"/>
    <property type="match status" value="1"/>
</dbReference>
<name>A0A223HYE3_THETR</name>
<organism evidence="1 2">
    <name type="scientific">Thermoanaerobacterium thermosaccharolyticum</name>
    <name type="common">Clostridium thermosaccharolyticum</name>
    <dbReference type="NCBI Taxonomy" id="1517"/>
    <lineage>
        <taxon>Bacteria</taxon>
        <taxon>Bacillati</taxon>
        <taxon>Bacillota</taxon>
        <taxon>Clostridia</taxon>
        <taxon>Thermoanaerobacterales</taxon>
        <taxon>Thermoanaerobacteraceae</taxon>
        <taxon>Thermoanaerobacterium</taxon>
    </lineage>
</organism>
<dbReference type="NCBIfam" id="TIGR00277">
    <property type="entry name" value="HDIG"/>
    <property type="match status" value="1"/>
</dbReference>
<dbReference type="InterPro" id="IPR006674">
    <property type="entry name" value="HD_domain"/>
</dbReference>
<reference evidence="1 2" key="1">
    <citation type="submission" date="2016-08" db="EMBL/GenBank/DDBJ databases">
        <title>A novel genetic cassette of butanologenic Thermoanaerobacterium thermosaccharolyticum that directly convert cellulose to butanol.</title>
        <authorList>
            <person name="Li T."/>
            <person name="He J."/>
        </authorList>
    </citation>
    <scope>NUCLEOTIDE SEQUENCE [LARGE SCALE GENOMIC DNA]</scope>
    <source>
        <strain evidence="1 2">TG57</strain>
    </source>
</reference>
<dbReference type="SUPFAM" id="SSF109604">
    <property type="entry name" value="HD-domain/PDEase-like"/>
    <property type="match status" value="2"/>
</dbReference>
<proteinExistence type="predicted"/>
<dbReference type="InterPro" id="IPR037522">
    <property type="entry name" value="HD_GYP_dom"/>
</dbReference>
<dbReference type="PROSITE" id="PS51831">
    <property type="entry name" value="HD"/>
    <property type="match status" value="2"/>
</dbReference>
<dbReference type="InterPro" id="IPR006675">
    <property type="entry name" value="HDIG_dom"/>
</dbReference>
<protein>
    <submittedName>
        <fullName evidence="1">Diguanylate cyclase</fullName>
    </submittedName>
</protein>
<dbReference type="Gene3D" id="1.10.3210.10">
    <property type="entry name" value="Hypothetical protein af1432"/>
    <property type="match status" value="2"/>
</dbReference>
<evidence type="ECO:0000313" key="1">
    <source>
        <dbReference type="EMBL" id="AST57498.1"/>
    </source>
</evidence>
<dbReference type="InterPro" id="IPR003607">
    <property type="entry name" value="HD/PDEase_dom"/>
</dbReference>
<dbReference type="PANTHER" id="PTHR43155:SF1">
    <property type="entry name" value="3'3'-CGAMP-SPECIFIC PHOSPHODIESTERASE 1"/>
    <property type="match status" value="1"/>
</dbReference>
<dbReference type="CDD" id="cd00077">
    <property type="entry name" value="HDc"/>
    <property type="match status" value="2"/>
</dbReference>
<sequence length="390" mass="45207">MLLDYFKLLSALSLSLDILERRNFGHARKVAYVAIRLTRNLNVKRDEEYKIFYSAFLHDIGKSDVYEDFISNNTWMHSLRGSDMVKDMPRGHEFCEIIKYHHENWDGSGYFHINGDSIPFEAQIIYLADQFDVKYNTVSVIMNEYETRKHIEKWLNDESGKSFNPIIVNTLKDLMKQEKFWLDYEHYDTFDVLRPYISNETMIVDIDDLSKIARVFSNIIDNKSHFTYKHSKGISEVAYKAALISGYDEITAKKVRIAGLLHDLGKLAIPNEILDKPDKLTEEEFMIIKSHTYYTKKILMEIGGIDDIAEWAANHHEKLDGSGYPEGLTGEDLDDISRLMAVCDMYQALTEDRPYRAGMSHIEAVNIIYKLVKLNKIDGGSLEIIKEVEL</sequence>
<dbReference type="AlphaFoldDB" id="A0A223HYE3"/>
<dbReference type="EMBL" id="CP016893">
    <property type="protein sequence ID" value="AST57498.1"/>
    <property type="molecule type" value="Genomic_DNA"/>
</dbReference>
<gene>
    <name evidence="1" type="ORF">Thert_01447</name>
</gene>
<dbReference type="SMART" id="SM00471">
    <property type="entry name" value="HDc"/>
    <property type="match status" value="2"/>
</dbReference>